<evidence type="ECO:0000313" key="2">
    <source>
        <dbReference type="Proteomes" id="UP000192674"/>
    </source>
</evidence>
<sequence length="126" mass="13351">MCTLLTSAEQATLAVAPGQPKDGQTDVDKGCVWRSADKGEFLIQINAYGELGHKDVVSTGEVKTLPNIGKHRAVQFSMDPVCAVSLGITESARVDATVTTGHNLQEACPIAMRVAQMIEPKVPSDS</sequence>
<organism evidence="1 2">
    <name type="scientific">Kibdelosporangium aridum</name>
    <dbReference type="NCBI Taxonomy" id="2030"/>
    <lineage>
        <taxon>Bacteria</taxon>
        <taxon>Bacillati</taxon>
        <taxon>Actinomycetota</taxon>
        <taxon>Actinomycetes</taxon>
        <taxon>Pseudonocardiales</taxon>
        <taxon>Pseudonocardiaceae</taxon>
        <taxon>Kibdelosporangium</taxon>
    </lineage>
</organism>
<name>A0A1W2FQ96_KIBAR</name>
<keyword evidence="2" id="KW-1185">Reference proteome</keyword>
<protein>
    <recommendedName>
        <fullName evidence="3">DUF3558 domain-containing protein</fullName>
    </recommendedName>
</protein>
<dbReference type="AlphaFoldDB" id="A0A1W2FQ96"/>
<dbReference type="Proteomes" id="UP000192674">
    <property type="component" value="Unassembled WGS sequence"/>
</dbReference>
<dbReference type="Pfam" id="PF12079">
    <property type="entry name" value="DUF3558"/>
    <property type="match status" value="1"/>
</dbReference>
<gene>
    <name evidence="1" type="ORF">SAMN05661093_08194</name>
</gene>
<evidence type="ECO:0000313" key="1">
    <source>
        <dbReference type="EMBL" id="SMD23788.1"/>
    </source>
</evidence>
<dbReference type="InterPro" id="IPR024520">
    <property type="entry name" value="DUF3558"/>
</dbReference>
<accession>A0A1W2FQ96</accession>
<dbReference type="EMBL" id="FWXV01000009">
    <property type="protein sequence ID" value="SMD23788.1"/>
    <property type="molecule type" value="Genomic_DNA"/>
</dbReference>
<reference evidence="1 2" key="1">
    <citation type="submission" date="2017-04" db="EMBL/GenBank/DDBJ databases">
        <authorList>
            <person name="Afonso C.L."/>
            <person name="Miller P.J."/>
            <person name="Scott M.A."/>
            <person name="Spackman E."/>
            <person name="Goraichik I."/>
            <person name="Dimitrov K.M."/>
            <person name="Suarez D.L."/>
            <person name="Swayne D.E."/>
        </authorList>
    </citation>
    <scope>NUCLEOTIDE SEQUENCE [LARGE SCALE GENOMIC DNA]</scope>
    <source>
        <strain evidence="1 2">DSM 43828</strain>
    </source>
</reference>
<evidence type="ECO:0008006" key="3">
    <source>
        <dbReference type="Google" id="ProtNLM"/>
    </source>
</evidence>
<proteinExistence type="predicted"/>